<sequence>MISFIDVQFLYIEWPSDVDLPTLSYNNQCSMYALLRLYAFICMGANSQPPNHLHSWLVLDLVPDPFVHDAIDVPNALIKASTAACPSRHSFFCPTIDTLADSLGPTR</sequence>
<name>A0A4Q9Q9U8_9APHY</name>
<evidence type="ECO:0000313" key="2">
    <source>
        <dbReference type="Proteomes" id="UP000292082"/>
    </source>
</evidence>
<dbReference type="EMBL" id="ML145086">
    <property type="protein sequence ID" value="TBU64305.1"/>
    <property type="molecule type" value="Genomic_DNA"/>
</dbReference>
<proteinExistence type="predicted"/>
<gene>
    <name evidence="1" type="ORF">BD310DRAFT_392127</name>
</gene>
<accession>A0A4Q9Q9U8</accession>
<dbReference type="AlphaFoldDB" id="A0A4Q9Q9U8"/>
<protein>
    <submittedName>
        <fullName evidence="1">Uncharacterized protein</fullName>
    </submittedName>
</protein>
<organism evidence="1 2">
    <name type="scientific">Dichomitus squalens</name>
    <dbReference type="NCBI Taxonomy" id="114155"/>
    <lineage>
        <taxon>Eukaryota</taxon>
        <taxon>Fungi</taxon>
        <taxon>Dikarya</taxon>
        <taxon>Basidiomycota</taxon>
        <taxon>Agaricomycotina</taxon>
        <taxon>Agaricomycetes</taxon>
        <taxon>Polyporales</taxon>
        <taxon>Polyporaceae</taxon>
        <taxon>Dichomitus</taxon>
    </lineage>
</organism>
<evidence type="ECO:0000313" key="1">
    <source>
        <dbReference type="EMBL" id="TBU64305.1"/>
    </source>
</evidence>
<keyword evidence="2" id="KW-1185">Reference proteome</keyword>
<dbReference type="Proteomes" id="UP000292082">
    <property type="component" value="Unassembled WGS sequence"/>
</dbReference>
<reference evidence="1 2" key="1">
    <citation type="submission" date="2019-01" db="EMBL/GenBank/DDBJ databases">
        <title>Draft genome sequences of three monokaryotic isolates of the white-rot basidiomycete fungus Dichomitus squalens.</title>
        <authorList>
            <consortium name="DOE Joint Genome Institute"/>
            <person name="Lopez S.C."/>
            <person name="Andreopoulos B."/>
            <person name="Pangilinan J."/>
            <person name="Lipzen A."/>
            <person name="Riley R."/>
            <person name="Ahrendt S."/>
            <person name="Ng V."/>
            <person name="Barry K."/>
            <person name="Daum C."/>
            <person name="Grigoriev I.V."/>
            <person name="Hilden K.S."/>
            <person name="Makela M.R."/>
            <person name="de Vries R.P."/>
        </authorList>
    </citation>
    <scope>NUCLEOTIDE SEQUENCE [LARGE SCALE GENOMIC DNA]</scope>
    <source>
        <strain evidence="1 2">CBS 464.89</strain>
    </source>
</reference>